<accession>A0A1H9MJ29</accession>
<feature type="transmembrane region" description="Helical" evidence="1">
    <location>
        <begin position="86"/>
        <end position="107"/>
    </location>
</feature>
<proteinExistence type="predicted"/>
<feature type="domain" description="DUF1972" evidence="3">
    <location>
        <begin position="6"/>
        <end position="178"/>
    </location>
</feature>
<keyword evidence="5" id="KW-1185">Reference proteome</keyword>
<keyword evidence="1" id="KW-1133">Transmembrane helix</keyword>
<evidence type="ECO:0000259" key="2">
    <source>
        <dbReference type="Pfam" id="PF00534"/>
    </source>
</evidence>
<keyword evidence="1" id="KW-0812">Transmembrane</keyword>
<dbReference type="AlphaFoldDB" id="A0A1H9MJ29"/>
<dbReference type="PANTHER" id="PTHR46401">
    <property type="entry name" value="GLYCOSYLTRANSFERASE WBBK-RELATED"/>
    <property type="match status" value="1"/>
</dbReference>
<gene>
    <name evidence="4" type="ORF">SAMN05444359_12939</name>
</gene>
<sequence length="410" mass="46707">MSLQKRKIAIIGTVGLPAQYGGFETLTSHLVENLNEQYDMTVYCSGKQYPEENRPDSYLGARLKYLPLQANGIQSIPYDTWSILHALFYADVLLILGVAGAWILPFVRLFTRKRIIISIDGIEWKRDKWSRLAKMYLYWAEGMAVKYSHCDISDNESIQDYTAERYGSLSSVIEYGADHTQKVVATAADIERYPFMAKPYAFKVCRIEPENNLEMVLRAFSSFDRYPLVLVGNWDKSAYGTKLRATYSGQRNLMLLDPIYDQREIDLLRGNATVYVHGHSAGGTNPSLVEAMYLGLPILSFGVSYNRTTTEGKASYFYNADELVSLLERTTPGQLQENGRRMKEVANRRYKWSLIAQKYQALVEKACTISHKGSVTPSFRNYREEVLTDHGAGHLSTHHLFYEKTETPAQ</sequence>
<evidence type="ECO:0000313" key="5">
    <source>
        <dbReference type="Proteomes" id="UP000199021"/>
    </source>
</evidence>
<dbReference type="InterPro" id="IPR015393">
    <property type="entry name" value="DUF1972"/>
</dbReference>
<name>A0A1H9MJ29_9BACT</name>
<dbReference type="EMBL" id="FOFB01000029">
    <property type="protein sequence ID" value="SER23539.1"/>
    <property type="molecule type" value="Genomic_DNA"/>
</dbReference>
<dbReference type="STRING" id="478744.SAMN05444359_12939"/>
<dbReference type="InterPro" id="IPR001296">
    <property type="entry name" value="Glyco_trans_1"/>
</dbReference>
<dbReference type="OrthoDB" id="9792269at2"/>
<dbReference type="Gene3D" id="3.40.50.2000">
    <property type="entry name" value="Glycogen Phosphorylase B"/>
    <property type="match status" value="2"/>
</dbReference>
<keyword evidence="4" id="KW-0808">Transferase</keyword>
<feature type="domain" description="Glycosyl transferase family 1" evidence="2">
    <location>
        <begin position="197"/>
        <end position="303"/>
    </location>
</feature>
<keyword evidence="1" id="KW-0472">Membrane</keyword>
<dbReference type="PANTHER" id="PTHR46401:SF8">
    <property type="entry name" value="BLL6006 PROTEIN"/>
    <property type="match status" value="1"/>
</dbReference>
<evidence type="ECO:0000259" key="3">
    <source>
        <dbReference type="Pfam" id="PF09314"/>
    </source>
</evidence>
<evidence type="ECO:0000313" key="4">
    <source>
        <dbReference type="EMBL" id="SER23539.1"/>
    </source>
</evidence>
<dbReference type="Pfam" id="PF00534">
    <property type="entry name" value="Glycos_transf_1"/>
    <property type="match status" value="1"/>
</dbReference>
<dbReference type="RefSeq" id="WP_090172342.1">
    <property type="nucleotide sequence ID" value="NZ_FOFB01000029.1"/>
</dbReference>
<reference evidence="5" key="1">
    <citation type="submission" date="2016-10" db="EMBL/GenBank/DDBJ databases">
        <authorList>
            <person name="Varghese N."/>
            <person name="Submissions S."/>
        </authorList>
    </citation>
    <scope>NUCLEOTIDE SEQUENCE [LARGE SCALE GENOMIC DNA]</scope>
    <source>
        <strain evidence="5">DSM 24740</strain>
    </source>
</reference>
<dbReference type="Proteomes" id="UP000199021">
    <property type="component" value="Unassembled WGS sequence"/>
</dbReference>
<dbReference type="Pfam" id="PF09314">
    <property type="entry name" value="DUF1972"/>
    <property type="match status" value="1"/>
</dbReference>
<protein>
    <submittedName>
        <fullName evidence="4">Glycosyltransferase involved in cell wall bisynthesis</fullName>
    </submittedName>
</protein>
<organism evidence="4 5">
    <name type="scientific">Neolewinella agarilytica</name>
    <dbReference type="NCBI Taxonomy" id="478744"/>
    <lineage>
        <taxon>Bacteria</taxon>
        <taxon>Pseudomonadati</taxon>
        <taxon>Bacteroidota</taxon>
        <taxon>Saprospiria</taxon>
        <taxon>Saprospirales</taxon>
        <taxon>Lewinellaceae</taxon>
        <taxon>Neolewinella</taxon>
    </lineage>
</organism>
<dbReference type="GO" id="GO:0016757">
    <property type="term" value="F:glycosyltransferase activity"/>
    <property type="evidence" value="ECO:0007669"/>
    <property type="project" value="InterPro"/>
</dbReference>
<evidence type="ECO:0000256" key="1">
    <source>
        <dbReference type="SAM" id="Phobius"/>
    </source>
</evidence>
<dbReference type="SUPFAM" id="SSF53756">
    <property type="entry name" value="UDP-Glycosyltransferase/glycogen phosphorylase"/>
    <property type="match status" value="1"/>
</dbReference>
<dbReference type="InParanoid" id="A0A1H9MJ29"/>